<proteinExistence type="predicted"/>
<dbReference type="PANTHER" id="PTHR43155:SF2">
    <property type="entry name" value="CYCLIC DI-GMP PHOSPHODIESTERASE PA4108"/>
    <property type="match status" value="1"/>
</dbReference>
<dbReference type="PANTHER" id="PTHR43155">
    <property type="entry name" value="CYCLIC DI-GMP PHOSPHODIESTERASE PA4108-RELATED"/>
    <property type="match status" value="1"/>
</dbReference>
<feature type="domain" description="HD-GYP" evidence="1">
    <location>
        <begin position="140"/>
        <end position="336"/>
    </location>
</feature>
<dbReference type="SMART" id="SM00471">
    <property type="entry name" value="HDc"/>
    <property type="match status" value="1"/>
</dbReference>
<dbReference type="Gene3D" id="1.10.3210.10">
    <property type="entry name" value="Hypothetical protein af1432"/>
    <property type="match status" value="1"/>
</dbReference>
<dbReference type="GO" id="GO:0008081">
    <property type="term" value="F:phosphoric diester hydrolase activity"/>
    <property type="evidence" value="ECO:0007669"/>
    <property type="project" value="UniProtKB-ARBA"/>
</dbReference>
<gene>
    <name evidence="2" type="ORF">CKO42_14285</name>
</gene>
<keyword evidence="3" id="KW-1185">Reference proteome</keyword>
<accession>A0A9X0WA39</accession>
<dbReference type="InterPro" id="IPR006675">
    <property type="entry name" value="HDIG_dom"/>
</dbReference>
<dbReference type="PROSITE" id="PS51832">
    <property type="entry name" value="HD_GYP"/>
    <property type="match status" value="1"/>
</dbReference>
<name>A0A9X0WA39_9GAMM</name>
<evidence type="ECO:0000313" key="2">
    <source>
        <dbReference type="EMBL" id="MBK1619586.1"/>
    </source>
</evidence>
<sequence>MIRKITIDQLRQGMFVHDLDCGWLDQTFLWTAFAVTNEITLQRVKALGIKELYIDTEQGLDVASAPSQQEAEAALDERLDTISASSTARPRLSSVSEESATAKGIRTLATSIIQGLMDDIRLGRSLEFERANPVVEEMTASIFRNQDALLGLQRIRHADHYTFEHSVNVSVLMLAFAKSLNLSAPVIKELGLGALLHDIGKTLVPNDILNKPGPLTEHEFTVMQRHVSDGVALLSRSHGFPHAALSIVAEHHERTDGSGYPHGKTGAEISLFGKMASIVDVYDAITTDRVYHRGMEPSEALRKLLSWSNHHFDPKLVQQFIRCVGIYPVGTLVRLASGRIAVVVESSRDGLLRPVVRVCFDPDRQRELTLEDLDLADPHIGTDERILRAVRTSDVPIDIAAVMSAKL</sequence>
<dbReference type="InterPro" id="IPR003607">
    <property type="entry name" value="HD/PDEase_dom"/>
</dbReference>
<protein>
    <submittedName>
        <fullName evidence="2">Phosphodiesterase</fullName>
    </submittedName>
</protein>
<dbReference type="InterPro" id="IPR037522">
    <property type="entry name" value="HD_GYP_dom"/>
</dbReference>
<dbReference type="Pfam" id="PF11871">
    <property type="entry name" value="DUF3391"/>
    <property type="match status" value="1"/>
</dbReference>
<organism evidence="2 3">
    <name type="scientific">Lamprobacter modestohalophilus</name>
    <dbReference type="NCBI Taxonomy" id="1064514"/>
    <lineage>
        <taxon>Bacteria</taxon>
        <taxon>Pseudomonadati</taxon>
        <taxon>Pseudomonadota</taxon>
        <taxon>Gammaproteobacteria</taxon>
        <taxon>Chromatiales</taxon>
        <taxon>Chromatiaceae</taxon>
        <taxon>Lamprobacter</taxon>
    </lineage>
</organism>
<dbReference type="InterPro" id="IPR021812">
    <property type="entry name" value="DUF3391"/>
</dbReference>
<dbReference type="SUPFAM" id="SSF109604">
    <property type="entry name" value="HD-domain/PDEase-like"/>
    <property type="match status" value="1"/>
</dbReference>
<dbReference type="AlphaFoldDB" id="A0A9X0WA39"/>
<dbReference type="EMBL" id="NRRY01000023">
    <property type="protein sequence ID" value="MBK1619586.1"/>
    <property type="molecule type" value="Genomic_DNA"/>
</dbReference>
<reference evidence="2 3" key="1">
    <citation type="journal article" date="2020" name="Microorganisms">
        <title>Osmotic Adaptation and Compatible Solute Biosynthesis of Phototrophic Bacteria as Revealed from Genome Analyses.</title>
        <authorList>
            <person name="Imhoff J.F."/>
            <person name="Rahn T."/>
            <person name="Kunzel S."/>
            <person name="Keller A."/>
            <person name="Neulinger S.C."/>
        </authorList>
    </citation>
    <scope>NUCLEOTIDE SEQUENCE [LARGE SCALE GENOMIC DNA]</scope>
    <source>
        <strain evidence="2 3">DSM 25653</strain>
    </source>
</reference>
<dbReference type="Proteomes" id="UP001138768">
    <property type="component" value="Unassembled WGS sequence"/>
</dbReference>
<dbReference type="CDD" id="cd00077">
    <property type="entry name" value="HDc"/>
    <property type="match status" value="1"/>
</dbReference>
<dbReference type="Pfam" id="PF13487">
    <property type="entry name" value="HD_5"/>
    <property type="match status" value="1"/>
</dbReference>
<evidence type="ECO:0000259" key="1">
    <source>
        <dbReference type="PROSITE" id="PS51832"/>
    </source>
</evidence>
<dbReference type="NCBIfam" id="TIGR00277">
    <property type="entry name" value="HDIG"/>
    <property type="match status" value="1"/>
</dbReference>
<comment type="caution">
    <text evidence="2">The sequence shown here is derived from an EMBL/GenBank/DDBJ whole genome shotgun (WGS) entry which is preliminary data.</text>
</comment>
<evidence type="ECO:0000313" key="3">
    <source>
        <dbReference type="Proteomes" id="UP001138768"/>
    </source>
</evidence>